<proteinExistence type="predicted"/>
<accession>A0CLP8</accession>
<dbReference type="InParanoid" id="A0CLP8"/>
<dbReference type="KEGG" id="ptm:GSPATT00038640001"/>
<dbReference type="RefSeq" id="XP_001439112.1">
    <property type="nucleotide sequence ID" value="XM_001439075.1"/>
</dbReference>
<dbReference type="HOGENOM" id="CLU_1762324_0_0_1"/>
<keyword evidence="2" id="KW-1185">Reference proteome</keyword>
<dbReference type="EMBL" id="CT868098">
    <property type="protein sequence ID" value="CAK71715.1"/>
    <property type="molecule type" value="Genomic_DNA"/>
</dbReference>
<dbReference type="GeneID" id="5024898"/>
<organism evidence="1 2">
    <name type="scientific">Paramecium tetraurelia</name>
    <dbReference type="NCBI Taxonomy" id="5888"/>
    <lineage>
        <taxon>Eukaryota</taxon>
        <taxon>Sar</taxon>
        <taxon>Alveolata</taxon>
        <taxon>Ciliophora</taxon>
        <taxon>Intramacronucleata</taxon>
        <taxon>Oligohymenophorea</taxon>
        <taxon>Peniculida</taxon>
        <taxon>Parameciidae</taxon>
        <taxon>Paramecium</taxon>
    </lineage>
</organism>
<name>A0CLP8_PARTE</name>
<evidence type="ECO:0000313" key="2">
    <source>
        <dbReference type="Proteomes" id="UP000000600"/>
    </source>
</evidence>
<protein>
    <submittedName>
        <fullName evidence="1">Uncharacterized protein</fullName>
    </submittedName>
</protein>
<evidence type="ECO:0000313" key="1">
    <source>
        <dbReference type="EMBL" id="CAK71715.1"/>
    </source>
</evidence>
<gene>
    <name evidence="1" type="ORF">GSPATT00038640001</name>
</gene>
<reference evidence="1 2" key="1">
    <citation type="journal article" date="2006" name="Nature">
        <title>Global trends of whole-genome duplications revealed by the ciliate Paramecium tetraurelia.</title>
        <authorList>
            <consortium name="Genoscope"/>
            <person name="Aury J.-M."/>
            <person name="Jaillon O."/>
            <person name="Duret L."/>
            <person name="Noel B."/>
            <person name="Jubin C."/>
            <person name="Porcel B.M."/>
            <person name="Segurens B."/>
            <person name="Daubin V."/>
            <person name="Anthouard V."/>
            <person name="Aiach N."/>
            <person name="Arnaiz O."/>
            <person name="Billaut A."/>
            <person name="Beisson J."/>
            <person name="Blanc I."/>
            <person name="Bouhouche K."/>
            <person name="Camara F."/>
            <person name="Duharcourt S."/>
            <person name="Guigo R."/>
            <person name="Gogendeau D."/>
            <person name="Katinka M."/>
            <person name="Keller A.-M."/>
            <person name="Kissmehl R."/>
            <person name="Klotz C."/>
            <person name="Koll F."/>
            <person name="Le Moue A."/>
            <person name="Lepere C."/>
            <person name="Malinsky S."/>
            <person name="Nowacki M."/>
            <person name="Nowak J.K."/>
            <person name="Plattner H."/>
            <person name="Poulain J."/>
            <person name="Ruiz F."/>
            <person name="Serrano V."/>
            <person name="Zagulski M."/>
            <person name="Dessen P."/>
            <person name="Betermier M."/>
            <person name="Weissenbach J."/>
            <person name="Scarpelli C."/>
            <person name="Schachter V."/>
            <person name="Sperling L."/>
            <person name="Meyer E."/>
            <person name="Cohen J."/>
            <person name="Wincker P."/>
        </authorList>
    </citation>
    <scope>NUCLEOTIDE SEQUENCE [LARGE SCALE GENOMIC DNA]</scope>
    <source>
        <strain evidence="1 2">Stock d4-2</strain>
    </source>
</reference>
<dbReference type="AlphaFoldDB" id="A0CLP8"/>
<dbReference type="Proteomes" id="UP000000600">
    <property type="component" value="Unassembled WGS sequence"/>
</dbReference>
<sequence>MRENYNSKINSIIEQLITKFPFPITKTSELSKCKQVSIKQLSNEDLIQTISYLIQQDNDNLIQNDYTITKDIQFSKSIESQSELLKQNDYQTFKSQLIFCMINQVSTIVNYQLTTNCKVLFNYQNEFKRIRKQELDEIISASQQIQGG</sequence>